<feature type="region of interest" description="Disordered" evidence="1">
    <location>
        <begin position="32"/>
        <end position="71"/>
    </location>
</feature>
<accession>A0A813GEE5</accession>
<evidence type="ECO:0000313" key="3">
    <source>
        <dbReference type="Proteomes" id="UP000654075"/>
    </source>
</evidence>
<organism evidence="2 3">
    <name type="scientific">Polarella glacialis</name>
    <name type="common">Dinoflagellate</name>
    <dbReference type="NCBI Taxonomy" id="89957"/>
    <lineage>
        <taxon>Eukaryota</taxon>
        <taxon>Sar</taxon>
        <taxon>Alveolata</taxon>
        <taxon>Dinophyceae</taxon>
        <taxon>Suessiales</taxon>
        <taxon>Suessiaceae</taxon>
        <taxon>Polarella</taxon>
    </lineage>
</organism>
<keyword evidence="3" id="KW-1185">Reference proteome</keyword>
<dbReference type="AlphaFoldDB" id="A0A813GEE5"/>
<comment type="caution">
    <text evidence="2">The sequence shown here is derived from an EMBL/GenBank/DDBJ whole genome shotgun (WGS) entry which is preliminary data.</text>
</comment>
<name>A0A813GEE5_POLGL</name>
<dbReference type="Proteomes" id="UP000654075">
    <property type="component" value="Unassembled WGS sequence"/>
</dbReference>
<dbReference type="EMBL" id="CAJNNV010027638">
    <property type="protein sequence ID" value="CAE8621071.1"/>
    <property type="molecule type" value="Genomic_DNA"/>
</dbReference>
<sequence length="280" mass="29667">MADENLEQGFLGQHAESVAMRDSAMATLKSLKGQLGIAESPELSGTEASPQPTASAPDPGPAPCESPGAKDLESGALEWSGCAASSQVSSATARPEFRWRELADGRPGSVLEVQGGVLDADVDIAETVVRMCWQHGRKLTLPVGFCADLEACSAKRRKNRDTLELTLPLASELPAPGPLLSAALQGPDGLGSVDGFMAGRDADAVRQHLLDLWAAGTYIPGEVEGKSQTAAKARSDSYRYFETSDPIIEGFTRRLDKVVLQLVREVPSLQGLKLLRGSPM</sequence>
<proteinExistence type="predicted"/>
<evidence type="ECO:0000313" key="2">
    <source>
        <dbReference type="EMBL" id="CAE8621071.1"/>
    </source>
</evidence>
<protein>
    <submittedName>
        <fullName evidence="2">Uncharacterized protein</fullName>
    </submittedName>
</protein>
<feature type="non-terminal residue" evidence="2">
    <location>
        <position position="1"/>
    </location>
</feature>
<reference evidence="2" key="1">
    <citation type="submission" date="2021-02" db="EMBL/GenBank/DDBJ databases">
        <authorList>
            <person name="Dougan E. K."/>
            <person name="Rhodes N."/>
            <person name="Thang M."/>
            <person name="Chan C."/>
        </authorList>
    </citation>
    <scope>NUCLEOTIDE SEQUENCE</scope>
</reference>
<evidence type="ECO:0000256" key="1">
    <source>
        <dbReference type="SAM" id="MobiDB-lite"/>
    </source>
</evidence>
<gene>
    <name evidence="2" type="ORF">PGLA1383_LOCUS38593</name>
</gene>